<dbReference type="SUPFAM" id="SSF47616">
    <property type="entry name" value="GST C-terminal domain-like"/>
    <property type="match status" value="1"/>
</dbReference>
<dbReference type="EC" id="2.5.1.18" evidence="3"/>
<dbReference type="PANTHER" id="PTHR11260:SF773">
    <property type="entry name" value="GLUTATHIONE S-TRANSFERASE U26"/>
    <property type="match status" value="1"/>
</dbReference>
<sequence length="247" mass="28524">MNASNKHSSPELTSMTKKCEMKLVGTGGSAFTTRVKFVLKLKSIEYEYFEEHYPKKSELLLQTNPVFQRVPVLIHGDQPPMIESLAIIEYLDEIKPDVHPLLPKDPAIRVHYRILAYTFDTLCYPWMKEFMTTRDDEKREELKQNLIGGSVMLEDAIGKFSRGKTFFGGDDVDYLDIVVGGFLGWMRFYDRVFGFKVITEERTPKLAKWQKSMWAHEQLGALNPTHETLKEFLQMLVDRLPPLPAST</sequence>
<dbReference type="GO" id="GO:0004364">
    <property type="term" value="F:glutathione transferase activity"/>
    <property type="evidence" value="ECO:0007669"/>
    <property type="project" value="UniProtKB-UniRule"/>
</dbReference>
<feature type="domain" description="GST N-terminal" evidence="4">
    <location>
        <begin position="19"/>
        <end position="99"/>
    </location>
</feature>
<evidence type="ECO:0000259" key="5">
    <source>
        <dbReference type="PROSITE" id="PS50405"/>
    </source>
</evidence>
<dbReference type="GO" id="GO:0006749">
    <property type="term" value="P:glutathione metabolic process"/>
    <property type="evidence" value="ECO:0007669"/>
    <property type="project" value="InterPro"/>
</dbReference>
<evidence type="ECO:0000259" key="4">
    <source>
        <dbReference type="PROSITE" id="PS50404"/>
    </source>
</evidence>
<dbReference type="Pfam" id="PF02798">
    <property type="entry name" value="GST_N"/>
    <property type="match status" value="1"/>
</dbReference>
<evidence type="ECO:0000256" key="2">
    <source>
        <dbReference type="ARBA" id="ARBA00047960"/>
    </source>
</evidence>
<dbReference type="InterPro" id="IPR040079">
    <property type="entry name" value="Glutathione_S-Trfase"/>
</dbReference>
<reference evidence="6" key="1">
    <citation type="journal article" date="2023" name="bioRxiv">
        <title>Improved chromosome-level genome assembly for marigold (Tagetes erecta).</title>
        <authorList>
            <person name="Jiang F."/>
            <person name="Yuan L."/>
            <person name="Wang S."/>
            <person name="Wang H."/>
            <person name="Xu D."/>
            <person name="Wang A."/>
            <person name="Fan W."/>
        </authorList>
    </citation>
    <scope>NUCLEOTIDE SEQUENCE</scope>
    <source>
        <strain evidence="6">WSJ</strain>
        <tissue evidence="6">Leaf</tissue>
    </source>
</reference>
<dbReference type="PROSITE" id="PS50405">
    <property type="entry name" value="GST_CTER"/>
    <property type="match status" value="1"/>
</dbReference>
<evidence type="ECO:0000313" key="6">
    <source>
        <dbReference type="EMBL" id="KAK1437779.1"/>
    </source>
</evidence>
<dbReference type="SFLD" id="SFLDS00019">
    <property type="entry name" value="Glutathione_Transferase_(cytos"/>
    <property type="match status" value="1"/>
</dbReference>
<dbReference type="InterPro" id="IPR045073">
    <property type="entry name" value="Omega/Tau-like"/>
</dbReference>
<dbReference type="InterPro" id="IPR036249">
    <property type="entry name" value="Thioredoxin-like_sf"/>
</dbReference>
<comment type="catalytic activity">
    <reaction evidence="2 3">
        <text>RX + glutathione = an S-substituted glutathione + a halide anion + H(+)</text>
        <dbReference type="Rhea" id="RHEA:16437"/>
        <dbReference type="ChEBI" id="CHEBI:15378"/>
        <dbReference type="ChEBI" id="CHEBI:16042"/>
        <dbReference type="ChEBI" id="CHEBI:17792"/>
        <dbReference type="ChEBI" id="CHEBI:57925"/>
        <dbReference type="ChEBI" id="CHEBI:90779"/>
        <dbReference type="EC" id="2.5.1.18"/>
    </reaction>
</comment>
<keyword evidence="3" id="KW-0963">Cytoplasm</keyword>
<dbReference type="SFLD" id="SFLDG01152">
    <property type="entry name" value="Main.3:_Omega-_and_Tau-like"/>
    <property type="match status" value="1"/>
</dbReference>
<dbReference type="EMBL" id="JAUHHV010000001">
    <property type="protein sequence ID" value="KAK1437779.1"/>
    <property type="molecule type" value="Genomic_DNA"/>
</dbReference>
<accession>A0AAD8P9U2</accession>
<name>A0AAD8P9U2_TARER</name>
<gene>
    <name evidence="6" type="ORF">QVD17_03577</name>
</gene>
<dbReference type="Pfam" id="PF13410">
    <property type="entry name" value="GST_C_2"/>
    <property type="match status" value="1"/>
</dbReference>
<dbReference type="AlphaFoldDB" id="A0AAD8P9U2"/>
<dbReference type="InterPro" id="IPR036282">
    <property type="entry name" value="Glutathione-S-Trfase_C_sf"/>
</dbReference>
<evidence type="ECO:0000313" key="7">
    <source>
        <dbReference type="Proteomes" id="UP001229421"/>
    </source>
</evidence>
<comment type="caution">
    <text evidence="6">The sequence shown here is derived from an EMBL/GenBank/DDBJ whole genome shotgun (WGS) entry which is preliminary data.</text>
</comment>
<dbReference type="InterPro" id="IPR004045">
    <property type="entry name" value="Glutathione_S-Trfase_N"/>
</dbReference>
<evidence type="ECO:0000256" key="3">
    <source>
        <dbReference type="RuleBase" id="RU369102"/>
    </source>
</evidence>
<proteinExistence type="inferred from homology"/>
<dbReference type="GO" id="GO:0005829">
    <property type="term" value="C:cytosol"/>
    <property type="evidence" value="ECO:0007669"/>
    <property type="project" value="UniProtKB-SubCell"/>
</dbReference>
<dbReference type="PROSITE" id="PS50404">
    <property type="entry name" value="GST_NTER"/>
    <property type="match status" value="1"/>
</dbReference>
<dbReference type="SFLD" id="SFLDG00358">
    <property type="entry name" value="Main_(cytGST)"/>
    <property type="match status" value="1"/>
</dbReference>
<comment type="function">
    <text evidence="3">Is involved in the conjugation of reduced glutathione to a wide number of exogenous and endogenous hydrophobic electrophiles.</text>
</comment>
<comment type="subcellular location">
    <subcellularLocation>
        <location evidence="3">Cytoplasm</location>
        <location evidence="3">Cytosol</location>
    </subcellularLocation>
</comment>
<dbReference type="CDD" id="cd03185">
    <property type="entry name" value="GST_C_Tau"/>
    <property type="match status" value="1"/>
</dbReference>
<dbReference type="Gene3D" id="3.40.30.10">
    <property type="entry name" value="Glutaredoxin"/>
    <property type="match status" value="1"/>
</dbReference>
<protein>
    <recommendedName>
        <fullName evidence="3">Glutathione S-transferase</fullName>
        <ecNumber evidence="3">2.5.1.18</ecNumber>
    </recommendedName>
</protein>
<dbReference type="SUPFAM" id="SSF52833">
    <property type="entry name" value="Thioredoxin-like"/>
    <property type="match status" value="1"/>
</dbReference>
<dbReference type="Proteomes" id="UP001229421">
    <property type="component" value="Unassembled WGS sequence"/>
</dbReference>
<comment type="similarity">
    <text evidence="3">Belongs to the GST superfamily.</text>
</comment>
<dbReference type="Gene3D" id="1.20.1050.10">
    <property type="match status" value="1"/>
</dbReference>
<organism evidence="6 7">
    <name type="scientific">Tagetes erecta</name>
    <name type="common">African marigold</name>
    <dbReference type="NCBI Taxonomy" id="13708"/>
    <lineage>
        <taxon>Eukaryota</taxon>
        <taxon>Viridiplantae</taxon>
        <taxon>Streptophyta</taxon>
        <taxon>Embryophyta</taxon>
        <taxon>Tracheophyta</taxon>
        <taxon>Spermatophyta</taxon>
        <taxon>Magnoliopsida</taxon>
        <taxon>eudicotyledons</taxon>
        <taxon>Gunneridae</taxon>
        <taxon>Pentapetalae</taxon>
        <taxon>asterids</taxon>
        <taxon>campanulids</taxon>
        <taxon>Asterales</taxon>
        <taxon>Asteraceae</taxon>
        <taxon>Asteroideae</taxon>
        <taxon>Heliantheae alliance</taxon>
        <taxon>Tageteae</taxon>
        <taxon>Tagetes</taxon>
    </lineage>
</organism>
<dbReference type="InterPro" id="IPR010987">
    <property type="entry name" value="Glutathione-S-Trfase_C-like"/>
</dbReference>
<evidence type="ECO:0000256" key="1">
    <source>
        <dbReference type="ARBA" id="ARBA00022679"/>
    </source>
</evidence>
<feature type="domain" description="GST C-terminal" evidence="5">
    <location>
        <begin position="105"/>
        <end position="232"/>
    </location>
</feature>
<dbReference type="PANTHER" id="PTHR11260">
    <property type="entry name" value="GLUTATHIONE S-TRANSFERASE, GST, SUPERFAMILY, GST DOMAIN CONTAINING"/>
    <property type="match status" value="1"/>
</dbReference>
<keyword evidence="1 3" id="KW-0808">Transferase</keyword>
<keyword evidence="7" id="KW-1185">Reference proteome</keyword>
<dbReference type="InterPro" id="IPR045074">
    <property type="entry name" value="GST_C_Tau"/>
</dbReference>